<dbReference type="PANTHER" id="PTHR37984">
    <property type="entry name" value="PROTEIN CBG26694"/>
    <property type="match status" value="1"/>
</dbReference>
<gene>
    <name evidence="1" type="ORF">P4O66_014841</name>
</gene>
<comment type="caution">
    <text evidence="1">The sequence shown here is derived from an EMBL/GenBank/DDBJ whole genome shotgun (WGS) entry which is preliminary data.</text>
</comment>
<evidence type="ECO:0008006" key="3">
    <source>
        <dbReference type="Google" id="ProtNLM"/>
    </source>
</evidence>
<dbReference type="InterPro" id="IPR050951">
    <property type="entry name" value="Retrovirus_Pol_polyprotein"/>
</dbReference>
<dbReference type="InterPro" id="IPR043128">
    <property type="entry name" value="Rev_trsase/Diguanyl_cyclase"/>
</dbReference>
<dbReference type="CDD" id="cd01647">
    <property type="entry name" value="RT_LTR"/>
    <property type="match status" value="1"/>
</dbReference>
<feature type="non-terminal residue" evidence="1">
    <location>
        <position position="1"/>
    </location>
</feature>
<dbReference type="PANTHER" id="PTHR37984:SF5">
    <property type="entry name" value="PROTEIN NYNRIN-LIKE"/>
    <property type="match status" value="1"/>
</dbReference>
<evidence type="ECO:0000313" key="1">
    <source>
        <dbReference type="EMBL" id="KAK1788844.1"/>
    </source>
</evidence>
<dbReference type="Gene3D" id="3.10.10.10">
    <property type="entry name" value="HIV Type 1 Reverse Transcriptase, subunit A, domain 1"/>
    <property type="match status" value="1"/>
</dbReference>
<sequence length="155" mass="18091">MYANIFMNFENGIISGSRSLYASLIVVVRKKSGKLRMCVDYWTLNQRTIPKQYTIPRLRDSLHSLSGSKWFTVLDLRSGYYQTPEWSDHRSVKNGGVLAWPKPQMLSELRSFLGFCGYYQHFIKDFSSICHPPNELLQCYPLHYNRKSKVGRSIQ</sequence>
<accession>A0AAD8YZT3</accession>
<dbReference type="Gene3D" id="3.30.70.270">
    <property type="match status" value="1"/>
</dbReference>
<dbReference type="Proteomes" id="UP001239994">
    <property type="component" value="Unassembled WGS sequence"/>
</dbReference>
<dbReference type="AlphaFoldDB" id="A0AAD8YZT3"/>
<evidence type="ECO:0000313" key="2">
    <source>
        <dbReference type="Proteomes" id="UP001239994"/>
    </source>
</evidence>
<dbReference type="EMBL" id="JAROKS010000022">
    <property type="protein sequence ID" value="KAK1788844.1"/>
    <property type="molecule type" value="Genomic_DNA"/>
</dbReference>
<dbReference type="SUPFAM" id="SSF56672">
    <property type="entry name" value="DNA/RNA polymerases"/>
    <property type="match status" value="1"/>
</dbReference>
<dbReference type="InterPro" id="IPR043502">
    <property type="entry name" value="DNA/RNA_pol_sf"/>
</dbReference>
<reference evidence="1" key="1">
    <citation type="submission" date="2023-03" db="EMBL/GenBank/DDBJ databases">
        <title>Electrophorus voltai genome.</title>
        <authorList>
            <person name="Bian C."/>
        </authorList>
    </citation>
    <scope>NUCLEOTIDE SEQUENCE</scope>
    <source>
        <strain evidence="1">CB-2022</strain>
        <tissue evidence="1">Muscle</tissue>
    </source>
</reference>
<protein>
    <recommendedName>
        <fullName evidence="3">Reverse transcriptase domain-containing protein</fullName>
    </recommendedName>
</protein>
<name>A0AAD8YZT3_9TELE</name>
<proteinExistence type="predicted"/>
<keyword evidence="2" id="KW-1185">Reference proteome</keyword>
<organism evidence="1 2">
    <name type="scientific">Electrophorus voltai</name>
    <dbReference type="NCBI Taxonomy" id="2609070"/>
    <lineage>
        <taxon>Eukaryota</taxon>
        <taxon>Metazoa</taxon>
        <taxon>Chordata</taxon>
        <taxon>Craniata</taxon>
        <taxon>Vertebrata</taxon>
        <taxon>Euteleostomi</taxon>
        <taxon>Actinopterygii</taxon>
        <taxon>Neopterygii</taxon>
        <taxon>Teleostei</taxon>
        <taxon>Ostariophysi</taxon>
        <taxon>Gymnotiformes</taxon>
        <taxon>Gymnotoidei</taxon>
        <taxon>Gymnotidae</taxon>
        <taxon>Electrophorus</taxon>
    </lineage>
</organism>